<dbReference type="AlphaFoldDB" id="A0A165LMA0"/>
<dbReference type="EMBL" id="KV429124">
    <property type="protein sequence ID" value="KZT64605.1"/>
    <property type="molecule type" value="Genomic_DNA"/>
</dbReference>
<dbReference type="InterPro" id="IPR041078">
    <property type="entry name" value="Plavaka"/>
</dbReference>
<organism evidence="1 2">
    <name type="scientific">Daedalea quercina L-15889</name>
    <dbReference type="NCBI Taxonomy" id="1314783"/>
    <lineage>
        <taxon>Eukaryota</taxon>
        <taxon>Fungi</taxon>
        <taxon>Dikarya</taxon>
        <taxon>Basidiomycota</taxon>
        <taxon>Agaricomycotina</taxon>
        <taxon>Agaricomycetes</taxon>
        <taxon>Polyporales</taxon>
        <taxon>Fomitopsis</taxon>
    </lineage>
</organism>
<name>A0A165LMA0_9APHY</name>
<reference evidence="1 2" key="1">
    <citation type="journal article" date="2016" name="Mol. Biol. Evol.">
        <title>Comparative Genomics of Early-Diverging Mushroom-Forming Fungi Provides Insights into the Origins of Lignocellulose Decay Capabilities.</title>
        <authorList>
            <person name="Nagy L.G."/>
            <person name="Riley R."/>
            <person name="Tritt A."/>
            <person name="Adam C."/>
            <person name="Daum C."/>
            <person name="Floudas D."/>
            <person name="Sun H."/>
            <person name="Yadav J.S."/>
            <person name="Pangilinan J."/>
            <person name="Larsson K.H."/>
            <person name="Matsuura K."/>
            <person name="Barry K."/>
            <person name="Labutti K."/>
            <person name="Kuo R."/>
            <person name="Ohm R.A."/>
            <person name="Bhattacharya S.S."/>
            <person name="Shirouzu T."/>
            <person name="Yoshinaga Y."/>
            <person name="Martin F.M."/>
            <person name="Grigoriev I.V."/>
            <person name="Hibbett D.S."/>
        </authorList>
    </citation>
    <scope>NUCLEOTIDE SEQUENCE [LARGE SCALE GENOMIC DNA]</scope>
    <source>
        <strain evidence="1 2">L-15889</strain>
    </source>
</reference>
<keyword evidence="2" id="KW-1185">Reference proteome</keyword>
<accession>A0A165LMA0</accession>
<proteinExistence type="predicted"/>
<sequence length="891" mass="101430">MDVDEEPSVPGAAPGGVKLDAHIQLNHSPLHVVSFGGEAGKAIEGSTPSAFSGYKLYASEVDPGEKNLYAPFASRLDWELAQWAKLRGPSSTAFTELLAIEGVYEQLGLSYKNTDKLNRIVDNKLPNRRPAFCRCEALVGGEKFTMFCRDILECARALWGDAEHTRYLCITPERHYADANQTTRLYHNLHTGKWWWAIQEKLEEENPGATVMPIILSLDKTQLTMFRNKTAYPVYLTIGNLPKEIRRKPSHRGQILLAYLPTSWLEHIKNKAARRRTLANLFHACMSVVTEPLHKAGIDSVQMTSGDGVTRPCHPVLAVYVGDYPEQVLVTGTYTGDCPICECPHNDLDKYPCTHEPHNVDEALKALRLFRTADYNAACSQIGIKPIQRPFWEQLPYTDIYRSITPDILHQLLQGVIKHLLSWLTDILGNDEIDARVKRLPPNHSIRIFHKGISGLSRITGTEHKQIARFILGLVVDIRLPDGESTEDLVAATKALLDFLYIAQYSVHSTTTLEVLDTALAEFHSRKAIFVNLGARDNFLIPKLHMLLYYTHAIKLYGTTDNYNTESTERLHIDFAKEAYRASNHKNEFPQMMQWLERREKVLQHAKFVKWCMLRAESQETPGQAEPTAADEVTCWRPPDMACTLNHHMTKWPTRNTVSIAELTSADSYGALYLMPALGRFIVELNSPNLTRNQIEERAVQLRFPFTSLPVFHTIKFRNTAYFSNDTLDSIHVRPQRVDSNGNLVAPARFDTALVVELRLFWVLHDGIGLILTYMRVGQVRAIFSLPEKHLHALSPGLPIEVLQHLVYIEWFSKFTTRPDERYQMYKIRRLTGAARIASVVPLRYIERSVHLYPKWGGTAPSHWSSENVLAECSAFYVNLYKEPHSYYNLY</sequence>
<dbReference type="Proteomes" id="UP000076727">
    <property type="component" value="Unassembled WGS sequence"/>
</dbReference>
<gene>
    <name evidence="1" type="ORF">DAEQUDRAFT_678329</name>
</gene>
<evidence type="ECO:0000313" key="1">
    <source>
        <dbReference type="EMBL" id="KZT64605.1"/>
    </source>
</evidence>
<dbReference type="Pfam" id="PF18759">
    <property type="entry name" value="Plavaka"/>
    <property type="match status" value="1"/>
</dbReference>
<dbReference type="OrthoDB" id="2576233at2759"/>
<protein>
    <submittedName>
        <fullName evidence="1">Uncharacterized protein</fullName>
    </submittedName>
</protein>
<evidence type="ECO:0000313" key="2">
    <source>
        <dbReference type="Proteomes" id="UP000076727"/>
    </source>
</evidence>